<dbReference type="GO" id="GO:0005737">
    <property type="term" value="C:cytoplasm"/>
    <property type="evidence" value="ECO:0007669"/>
    <property type="project" value="TreeGrafter"/>
</dbReference>
<evidence type="ECO:0000313" key="4">
    <source>
        <dbReference type="EMBL" id="OQR70535.1"/>
    </source>
</evidence>
<dbReference type="GO" id="GO:0005634">
    <property type="term" value="C:nucleus"/>
    <property type="evidence" value="ECO:0007669"/>
    <property type="project" value="InterPro"/>
</dbReference>
<dbReference type="GO" id="GO:0051056">
    <property type="term" value="P:regulation of small GTPase mediated signal transduction"/>
    <property type="evidence" value="ECO:0007669"/>
    <property type="project" value="InterPro"/>
</dbReference>
<feature type="region of interest" description="Disordered" evidence="2">
    <location>
        <begin position="242"/>
        <end position="283"/>
    </location>
</feature>
<reference evidence="4 5" key="1">
    <citation type="journal article" date="2017" name="Gigascience">
        <title>Draft genome of the honey bee ectoparasitic mite, Tropilaelaps mercedesae, is shaped by the parasitic life history.</title>
        <authorList>
            <person name="Dong X."/>
            <person name="Armstrong S.D."/>
            <person name="Xia D."/>
            <person name="Makepeace B.L."/>
            <person name="Darby A.C."/>
            <person name="Kadowaki T."/>
        </authorList>
    </citation>
    <scope>NUCLEOTIDE SEQUENCE [LARGE SCALE GENOMIC DNA]</scope>
    <source>
        <strain evidence="4">Wuxi-XJTLU</strain>
    </source>
</reference>
<feature type="compositionally biased region" description="Low complexity" evidence="2">
    <location>
        <begin position="183"/>
        <end position="201"/>
    </location>
</feature>
<dbReference type="InParanoid" id="A0A1V9XAF2"/>
<sequence length="283" mass="29374">MTKKLRHLGNDEVHVVWSEHAREYRRGIIATEFGDVFIVLYPLPDGLCRVQINAKHDVPFFGPLFDGAIVDQRVLPALVRATAINADRAVNSLKLMFRSYYEVRSSLIENICANFKEPATFEEFACKVFQPGGPRNGSGSVAPSGISGSAGYASYQNSSQHLSSGSATHGSSPAMNTKGGAPSDVSADQVSTVSSASAVSAGPHHDSSTSTAPPSQAMIGLMTIPVSTTSVTSGITTNLASGGAAAAASGGSSGSPPSPQAPPRAYRLDGNNQLPAATQTDRP</sequence>
<accession>A0A1V9XAF2</accession>
<feature type="region of interest" description="Disordered" evidence="2">
    <location>
        <begin position="157"/>
        <end position="215"/>
    </location>
</feature>
<evidence type="ECO:0000259" key="3">
    <source>
        <dbReference type="PROSITE" id="PS50085"/>
    </source>
</evidence>
<feature type="domain" description="Rap-GAP" evidence="3">
    <location>
        <begin position="1"/>
        <end position="111"/>
    </location>
</feature>
<dbReference type="InterPro" id="IPR000331">
    <property type="entry name" value="Rap/Ran_GAP_dom"/>
</dbReference>
<organism evidence="4 5">
    <name type="scientific">Tropilaelaps mercedesae</name>
    <dbReference type="NCBI Taxonomy" id="418985"/>
    <lineage>
        <taxon>Eukaryota</taxon>
        <taxon>Metazoa</taxon>
        <taxon>Ecdysozoa</taxon>
        <taxon>Arthropoda</taxon>
        <taxon>Chelicerata</taxon>
        <taxon>Arachnida</taxon>
        <taxon>Acari</taxon>
        <taxon>Parasitiformes</taxon>
        <taxon>Mesostigmata</taxon>
        <taxon>Gamasina</taxon>
        <taxon>Dermanyssoidea</taxon>
        <taxon>Laelapidae</taxon>
        <taxon>Tropilaelaps</taxon>
    </lineage>
</organism>
<dbReference type="AlphaFoldDB" id="A0A1V9XAF2"/>
<protein>
    <submittedName>
        <fullName evidence="4">Ral GTPase-activating protein subunit alpha-1-like</fullName>
    </submittedName>
</protein>
<keyword evidence="1" id="KW-0343">GTPase activation</keyword>
<proteinExistence type="predicted"/>
<evidence type="ECO:0000256" key="1">
    <source>
        <dbReference type="ARBA" id="ARBA00022468"/>
    </source>
</evidence>
<dbReference type="Gene3D" id="3.40.50.11210">
    <property type="entry name" value="Rap/Ran-GAP"/>
    <property type="match status" value="1"/>
</dbReference>
<evidence type="ECO:0000313" key="5">
    <source>
        <dbReference type="Proteomes" id="UP000192247"/>
    </source>
</evidence>
<feature type="compositionally biased region" description="Polar residues" evidence="2">
    <location>
        <begin position="157"/>
        <end position="175"/>
    </location>
</feature>
<dbReference type="GO" id="GO:0005096">
    <property type="term" value="F:GTPase activator activity"/>
    <property type="evidence" value="ECO:0007669"/>
    <property type="project" value="UniProtKB-KW"/>
</dbReference>
<dbReference type="STRING" id="418985.A0A1V9XAF2"/>
<dbReference type="SUPFAM" id="SSF111347">
    <property type="entry name" value="Rap/Ran-GAP"/>
    <property type="match status" value="1"/>
</dbReference>
<name>A0A1V9XAF2_9ACAR</name>
<dbReference type="InterPro" id="IPR027107">
    <property type="entry name" value="Tuberin/Ral-act_asu"/>
</dbReference>
<feature type="compositionally biased region" description="Polar residues" evidence="2">
    <location>
        <begin position="270"/>
        <end position="283"/>
    </location>
</feature>
<dbReference type="PANTHER" id="PTHR10063:SF11">
    <property type="entry name" value="RHO GTPASE-ACTIVATING PROTEIN CG5521-RELATED"/>
    <property type="match status" value="1"/>
</dbReference>
<evidence type="ECO:0000256" key="2">
    <source>
        <dbReference type="SAM" id="MobiDB-lite"/>
    </source>
</evidence>
<dbReference type="PANTHER" id="PTHR10063">
    <property type="entry name" value="TUBERIN"/>
    <property type="match status" value="1"/>
</dbReference>
<dbReference type="Proteomes" id="UP000192247">
    <property type="component" value="Unassembled WGS sequence"/>
</dbReference>
<keyword evidence="5" id="KW-1185">Reference proteome</keyword>
<dbReference type="EMBL" id="MNPL01017224">
    <property type="protein sequence ID" value="OQR70535.1"/>
    <property type="molecule type" value="Genomic_DNA"/>
</dbReference>
<dbReference type="InterPro" id="IPR035974">
    <property type="entry name" value="Rap/Ran-GAP_sf"/>
</dbReference>
<dbReference type="OrthoDB" id="19311at2759"/>
<gene>
    <name evidence="4" type="ORF">BIW11_11570</name>
</gene>
<dbReference type="Pfam" id="PF02145">
    <property type="entry name" value="Rap_GAP"/>
    <property type="match status" value="1"/>
</dbReference>
<dbReference type="PROSITE" id="PS50085">
    <property type="entry name" value="RAPGAP"/>
    <property type="match status" value="1"/>
</dbReference>
<comment type="caution">
    <text evidence="4">The sequence shown here is derived from an EMBL/GenBank/DDBJ whole genome shotgun (WGS) entry which is preliminary data.</text>
</comment>